<dbReference type="Pfam" id="PF13377">
    <property type="entry name" value="Peripla_BP_3"/>
    <property type="match status" value="1"/>
</dbReference>
<dbReference type="CDD" id="cd01392">
    <property type="entry name" value="HTH_LacI"/>
    <property type="match status" value="1"/>
</dbReference>
<dbReference type="RefSeq" id="WP_111256043.1">
    <property type="nucleotide sequence ID" value="NZ_POTW01000044.1"/>
</dbReference>
<evidence type="ECO:0000256" key="4">
    <source>
        <dbReference type="ARBA" id="ARBA00023163"/>
    </source>
</evidence>
<gene>
    <name evidence="7" type="ORF">C1I92_18055</name>
</gene>
<dbReference type="GO" id="GO:0003700">
    <property type="term" value="F:DNA-binding transcription factor activity"/>
    <property type="evidence" value="ECO:0007669"/>
    <property type="project" value="TreeGrafter"/>
</dbReference>
<dbReference type="AlphaFoldDB" id="A0A2W2BP50"/>
<evidence type="ECO:0000313" key="8">
    <source>
        <dbReference type="Proteomes" id="UP000248764"/>
    </source>
</evidence>
<evidence type="ECO:0000256" key="1">
    <source>
        <dbReference type="ARBA" id="ARBA00022491"/>
    </source>
</evidence>
<dbReference type="SUPFAM" id="SSF53822">
    <property type="entry name" value="Periplasmic binding protein-like I"/>
    <property type="match status" value="1"/>
</dbReference>
<dbReference type="Pfam" id="PF00356">
    <property type="entry name" value="LacI"/>
    <property type="match status" value="1"/>
</dbReference>
<dbReference type="SUPFAM" id="SSF47413">
    <property type="entry name" value="lambda repressor-like DNA-binding domains"/>
    <property type="match status" value="1"/>
</dbReference>
<keyword evidence="1" id="KW-0678">Repressor</keyword>
<dbReference type="EMBL" id="POTW01000044">
    <property type="protein sequence ID" value="PZF82114.1"/>
    <property type="molecule type" value="Genomic_DNA"/>
</dbReference>
<protein>
    <submittedName>
        <fullName evidence="7">LacI family transcriptional regulator</fullName>
    </submittedName>
</protein>
<evidence type="ECO:0000256" key="2">
    <source>
        <dbReference type="ARBA" id="ARBA00023015"/>
    </source>
</evidence>
<keyword evidence="2" id="KW-0805">Transcription regulation</keyword>
<proteinExistence type="predicted"/>
<dbReference type="Gene3D" id="3.40.50.2300">
    <property type="match status" value="2"/>
</dbReference>
<organism evidence="7 8">
    <name type="scientific">Jiangella anatolica</name>
    <dbReference type="NCBI Taxonomy" id="2670374"/>
    <lineage>
        <taxon>Bacteria</taxon>
        <taxon>Bacillati</taxon>
        <taxon>Actinomycetota</taxon>
        <taxon>Actinomycetes</taxon>
        <taxon>Jiangellales</taxon>
        <taxon>Jiangellaceae</taxon>
        <taxon>Jiangella</taxon>
    </lineage>
</organism>
<reference evidence="7 8" key="1">
    <citation type="submission" date="2018-01" db="EMBL/GenBank/DDBJ databases">
        <title>Draft genome sequence of Jiangella sp. GTF31.</title>
        <authorList>
            <person name="Sahin N."/>
            <person name="Ay H."/>
            <person name="Saygin H."/>
        </authorList>
    </citation>
    <scope>NUCLEOTIDE SEQUENCE [LARGE SCALE GENOMIC DNA]</scope>
    <source>
        <strain evidence="7 8">GTF31</strain>
    </source>
</reference>
<keyword evidence="8" id="KW-1185">Reference proteome</keyword>
<keyword evidence="3" id="KW-0238">DNA-binding</keyword>
<keyword evidence="4" id="KW-0804">Transcription</keyword>
<dbReference type="Gene3D" id="1.10.260.40">
    <property type="entry name" value="lambda repressor-like DNA-binding domains"/>
    <property type="match status" value="1"/>
</dbReference>
<feature type="compositionally biased region" description="Basic and acidic residues" evidence="5">
    <location>
        <begin position="8"/>
        <end position="26"/>
    </location>
</feature>
<evidence type="ECO:0000259" key="6">
    <source>
        <dbReference type="PROSITE" id="PS50932"/>
    </source>
</evidence>
<comment type="caution">
    <text evidence="7">The sequence shown here is derived from an EMBL/GenBank/DDBJ whole genome shotgun (WGS) entry which is preliminary data.</text>
</comment>
<dbReference type="PANTHER" id="PTHR30146:SF148">
    <property type="entry name" value="HTH-TYPE TRANSCRIPTIONAL REPRESSOR PURR-RELATED"/>
    <property type="match status" value="1"/>
</dbReference>
<accession>A0A2W2BP50</accession>
<evidence type="ECO:0000256" key="3">
    <source>
        <dbReference type="ARBA" id="ARBA00023125"/>
    </source>
</evidence>
<dbReference type="InterPro" id="IPR046335">
    <property type="entry name" value="LacI/GalR-like_sensor"/>
</dbReference>
<dbReference type="SMART" id="SM00354">
    <property type="entry name" value="HTH_LACI"/>
    <property type="match status" value="1"/>
</dbReference>
<dbReference type="InterPro" id="IPR010982">
    <property type="entry name" value="Lambda_DNA-bd_dom_sf"/>
</dbReference>
<dbReference type="CDD" id="cd06267">
    <property type="entry name" value="PBP1_LacI_sugar_binding-like"/>
    <property type="match status" value="1"/>
</dbReference>
<feature type="region of interest" description="Disordered" evidence="5">
    <location>
        <begin position="1"/>
        <end position="29"/>
    </location>
</feature>
<dbReference type="PANTHER" id="PTHR30146">
    <property type="entry name" value="LACI-RELATED TRANSCRIPTIONAL REPRESSOR"/>
    <property type="match status" value="1"/>
</dbReference>
<dbReference type="InterPro" id="IPR028082">
    <property type="entry name" value="Peripla_BP_I"/>
</dbReference>
<dbReference type="PROSITE" id="PS50932">
    <property type="entry name" value="HTH_LACI_2"/>
    <property type="match status" value="1"/>
</dbReference>
<feature type="domain" description="HTH lacI-type" evidence="6">
    <location>
        <begin position="19"/>
        <end position="74"/>
    </location>
</feature>
<dbReference type="InterPro" id="IPR000843">
    <property type="entry name" value="HTH_LacI"/>
</dbReference>
<evidence type="ECO:0000313" key="7">
    <source>
        <dbReference type="EMBL" id="PZF82114.1"/>
    </source>
</evidence>
<dbReference type="GO" id="GO:0000976">
    <property type="term" value="F:transcription cis-regulatory region binding"/>
    <property type="evidence" value="ECO:0007669"/>
    <property type="project" value="TreeGrafter"/>
</dbReference>
<evidence type="ECO:0000256" key="5">
    <source>
        <dbReference type="SAM" id="MobiDB-lite"/>
    </source>
</evidence>
<sequence>MTDSEEPAAERTEEPAPRSRQSDVAREAGVAQSTVSMVLTGAGDLSRISPETQRRVHDAARKLNYIPATQSVRITGWPHRHAASRRPPATQPLLLGVHTFEPIFPTSARDYYFEFLRGIEEQAGIEGHNLVLFTAAQDEDGVRRIYQGDFNSLGQATGSLLLGHHTHRDDLARLAIDRHPFVYIGHREVPGAEIAYVGGDYRAATVQIVDELVAMGHRSFAYLGETLRDEPQIDRWDGFSSALGRFGLPVPTPAFERPEELTAQWLDAQLERGTTVVMIESAALLRVLTAMASLRGLSIPGDLSVVVLVDDPGAEPGGHEWATLHVPRNAMGRRAVRLLTSLITDPNGDYERQILLPCTHTLDGSVSPPRRAAT</sequence>
<dbReference type="Proteomes" id="UP000248764">
    <property type="component" value="Unassembled WGS sequence"/>
</dbReference>
<name>A0A2W2BP50_9ACTN</name>